<organism evidence="6 7">
    <name type="scientific">Waterburya agarophytonicola KI4</name>
    <dbReference type="NCBI Taxonomy" id="2874699"/>
    <lineage>
        <taxon>Bacteria</taxon>
        <taxon>Bacillati</taxon>
        <taxon>Cyanobacteriota</taxon>
        <taxon>Cyanophyceae</taxon>
        <taxon>Pleurocapsales</taxon>
        <taxon>Hyellaceae</taxon>
        <taxon>Waterburya</taxon>
        <taxon>Waterburya agarophytonicola</taxon>
    </lineage>
</organism>
<evidence type="ECO:0000256" key="2">
    <source>
        <dbReference type="ARBA" id="ARBA00022676"/>
    </source>
</evidence>
<feature type="domain" description="Glycosyltransferase subfamily 4-like N-terminal" evidence="5">
    <location>
        <begin position="15"/>
        <end position="213"/>
    </location>
</feature>
<evidence type="ECO:0000313" key="6">
    <source>
        <dbReference type="EMBL" id="MCC0177748.1"/>
    </source>
</evidence>
<evidence type="ECO:0000256" key="1">
    <source>
        <dbReference type="ARBA" id="ARBA00009481"/>
    </source>
</evidence>
<name>A0A964FHS4_9CYAN</name>
<gene>
    <name evidence="6" type="ORF">I4641_12235</name>
</gene>
<evidence type="ECO:0000259" key="4">
    <source>
        <dbReference type="Pfam" id="PF00534"/>
    </source>
</evidence>
<dbReference type="InterPro" id="IPR028098">
    <property type="entry name" value="Glyco_trans_4-like_N"/>
</dbReference>
<proteinExistence type="inferred from homology"/>
<evidence type="ECO:0000313" key="7">
    <source>
        <dbReference type="Proteomes" id="UP000729733"/>
    </source>
</evidence>
<dbReference type="RefSeq" id="WP_229640813.1">
    <property type="nucleotide sequence ID" value="NZ_JADWDC010000028.1"/>
</dbReference>
<evidence type="ECO:0000259" key="5">
    <source>
        <dbReference type="Pfam" id="PF13439"/>
    </source>
</evidence>
<dbReference type="AlphaFoldDB" id="A0A964FHS4"/>
<comment type="similarity">
    <text evidence="1">Belongs to the glycosyltransferase group 1 family. Glycosyltransferase 4 subfamily.</text>
</comment>
<dbReference type="Pfam" id="PF00534">
    <property type="entry name" value="Glycos_transf_1"/>
    <property type="match status" value="1"/>
</dbReference>
<sequence>MRIAFFIDKFPILSETFILNQITGLIDRGYEVDIYCDRGGNRAEMHPAVEEYQLLQRTYSTFIPRNIILRCLKGIILFLLNFLKAPQTVLNSLTIKSGNSPYGDLADFLKPLYLTVPLLNKKPYDIIHCHYGRNGLKAVLLKDLGVIEGKIVVAFHGNDISRYLKIHGDRIYDYLFERGDLFQPISQHWSKKLIALGCNPDKIVIHHMGIDCDKFMPPQDKNTDPEEILIVSIARLVEKKGLSYGIQAIAQLILQYPQLKLQYHLVGDGVLKQELTKQIEQLKMKDRVKLLGWKKQQEVRAIIDRADIVLAPSVTSQEGDCEGIPVSLMEAMAQAIPVVSTYHSGIPELVEDGVTGYLVPEKEVDSLQDKLDNLTNNFDLRQKMGRGGRAKVMQEFNIALLCDRLSQIYQELVS</sequence>
<dbReference type="PANTHER" id="PTHR12526:SF640">
    <property type="entry name" value="COLANIC ACID BIOSYNTHESIS GLYCOSYLTRANSFERASE WCAL-RELATED"/>
    <property type="match status" value="1"/>
</dbReference>
<reference evidence="6" key="1">
    <citation type="journal article" date="2021" name="Antonie Van Leeuwenhoek">
        <title>Draft genome and description of Waterburya agarophytonicola gen. nov. sp. nov. (Pleurocapsales, Cyanobacteria): a seaweed symbiont.</title>
        <authorList>
            <person name="Bonthond G."/>
            <person name="Shalygin S."/>
            <person name="Bayer T."/>
            <person name="Weinberger F."/>
        </authorList>
    </citation>
    <scope>NUCLEOTIDE SEQUENCE</scope>
    <source>
        <strain evidence="6">KI4</strain>
    </source>
</reference>
<dbReference type="PANTHER" id="PTHR12526">
    <property type="entry name" value="GLYCOSYLTRANSFERASE"/>
    <property type="match status" value="1"/>
</dbReference>
<dbReference type="InterPro" id="IPR001296">
    <property type="entry name" value="Glyco_trans_1"/>
</dbReference>
<dbReference type="EMBL" id="JADWDC010000028">
    <property type="protein sequence ID" value="MCC0177748.1"/>
    <property type="molecule type" value="Genomic_DNA"/>
</dbReference>
<keyword evidence="2" id="KW-0328">Glycosyltransferase</keyword>
<dbReference type="Proteomes" id="UP000729733">
    <property type="component" value="Unassembled WGS sequence"/>
</dbReference>
<dbReference type="Gene3D" id="3.40.50.2000">
    <property type="entry name" value="Glycogen Phosphorylase B"/>
    <property type="match status" value="2"/>
</dbReference>
<evidence type="ECO:0000256" key="3">
    <source>
        <dbReference type="ARBA" id="ARBA00022679"/>
    </source>
</evidence>
<feature type="domain" description="Glycosyl transferase family 1" evidence="4">
    <location>
        <begin position="219"/>
        <end position="390"/>
    </location>
</feature>
<keyword evidence="3" id="KW-0808">Transferase</keyword>
<keyword evidence="7" id="KW-1185">Reference proteome</keyword>
<accession>A0A964FHS4</accession>
<dbReference type="SUPFAM" id="SSF53756">
    <property type="entry name" value="UDP-Glycosyltransferase/glycogen phosphorylase"/>
    <property type="match status" value="1"/>
</dbReference>
<comment type="caution">
    <text evidence="6">The sequence shown here is derived from an EMBL/GenBank/DDBJ whole genome shotgun (WGS) entry which is preliminary data.</text>
</comment>
<dbReference type="GO" id="GO:0016757">
    <property type="term" value="F:glycosyltransferase activity"/>
    <property type="evidence" value="ECO:0007669"/>
    <property type="project" value="UniProtKB-KW"/>
</dbReference>
<protein>
    <submittedName>
        <fullName evidence="6">Glycosyltransferase</fullName>
    </submittedName>
</protein>
<dbReference type="Pfam" id="PF13439">
    <property type="entry name" value="Glyco_transf_4"/>
    <property type="match status" value="1"/>
</dbReference>